<sequence>MSESLRDLIARLAGAQKSRARGAPAYSIFVNRPVGRVLAAIAYKAGLTPNQVTGVSALFTFTGILLLALAPLTWWLGIVVWLLLALGYAWDSADGQVARLRGGGSLGGEWLDHFVDALKVSSLHAAVLVGMARFWDIPAPWLLVPLLFGVVATTTFFGMILNDLLRGKKGVDSAHDRGGWSPLRAIILLPTDYGFLCLVFALWGIPWLFLPLYTAVFAASAMFLMLAAVKWFHDISALDEESRA</sequence>
<dbReference type="Pfam" id="PF01066">
    <property type="entry name" value="CDP-OH_P_transf"/>
    <property type="match status" value="1"/>
</dbReference>
<reference evidence="5" key="1">
    <citation type="journal article" date="2019" name="Int. J. Syst. Evol. Microbiol.">
        <title>The Global Catalogue of Microorganisms (GCM) 10K type strain sequencing project: providing services to taxonomists for standard genome sequencing and annotation.</title>
        <authorList>
            <consortium name="The Broad Institute Genomics Platform"/>
            <consortium name="The Broad Institute Genome Sequencing Center for Infectious Disease"/>
            <person name="Wu L."/>
            <person name="Ma J."/>
        </authorList>
    </citation>
    <scope>NUCLEOTIDE SEQUENCE [LARGE SCALE GENOMIC DNA]</scope>
    <source>
        <strain evidence="5">CCUG 50754</strain>
    </source>
</reference>
<keyword evidence="1 2" id="KW-0808">Transferase</keyword>
<dbReference type="RefSeq" id="WP_378750822.1">
    <property type="nucleotide sequence ID" value="NZ_JBHSSV010000003.1"/>
</dbReference>
<feature type="transmembrane region" description="Helical" evidence="3">
    <location>
        <begin position="186"/>
        <end position="206"/>
    </location>
</feature>
<keyword evidence="5" id="KW-1185">Reference proteome</keyword>
<accession>A0ABW2ZNY9</accession>
<feature type="transmembrane region" description="Helical" evidence="3">
    <location>
        <begin position="212"/>
        <end position="233"/>
    </location>
</feature>
<comment type="similarity">
    <text evidence="2">Belongs to the CDP-alcohol phosphatidyltransferase class-I family.</text>
</comment>
<name>A0ABW2ZNY9_9MICO</name>
<proteinExistence type="inferred from homology"/>
<feature type="transmembrane region" description="Helical" evidence="3">
    <location>
        <begin position="141"/>
        <end position="165"/>
    </location>
</feature>
<evidence type="ECO:0000313" key="5">
    <source>
        <dbReference type="Proteomes" id="UP001597042"/>
    </source>
</evidence>
<dbReference type="PROSITE" id="PS00379">
    <property type="entry name" value="CDP_ALCOHOL_P_TRANSF"/>
    <property type="match status" value="1"/>
</dbReference>
<evidence type="ECO:0000256" key="3">
    <source>
        <dbReference type="SAM" id="Phobius"/>
    </source>
</evidence>
<dbReference type="InterPro" id="IPR043130">
    <property type="entry name" value="CDP-OH_PTrfase_TM_dom"/>
</dbReference>
<comment type="caution">
    <text evidence="4">The sequence shown here is derived from an EMBL/GenBank/DDBJ whole genome shotgun (WGS) entry which is preliminary data.</text>
</comment>
<keyword evidence="3" id="KW-0812">Transmembrane</keyword>
<keyword evidence="3" id="KW-0472">Membrane</keyword>
<dbReference type="Gene3D" id="1.20.120.1760">
    <property type="match status" value="1"/>
</dbReference>
<organism evidence="4 5">
    <name type="scientific">Microbacterium koreense</name>
    <dbReference type="NCBI Taxonomy" id="323761"/>
    <lineage>
        <taxon>Bacteria</taxon>
        <taxon>Bacillati</taxon>
        <taxon>Actinomycetota</taxon>
        <taxon>Actinomycetes</taxon>
        <taxon>Micrococcales</taxon>
        <taxon>Microbacteriaceae</taxon>
        <taxon>Microbacterium</taxon>
    </lineage>
</organism>
<evidence type="ECO:0000313" key="4">
    <source>
        <dbReference type="EMBL" id="MFD0780357.1"/>
    </source>
</evidence>
<dbReference type="InterPro" id="IPR000462">
    <property type="entry name" value="CDP-OH_P_trans"/>
</dbReference>
<evidence type="ECO:0000256" key="1">
    <source>
        <dbReference type="ARBA" id="ARBA00022679"/>
    </source>
</evidence>
<dbReference type="Proteomes" id="UP001597042">
    <property type="component" value="Unassembled WGS sequence"/>
</dbReference>
<dbReference type="EMBL" id="JBHTIM010000001">
    <property type="protein sequence ID" value="MFD0780357.1"/>
    <property type="molecule type" value="Genomic_DNA"/>
</dbReference>
<protein>
    <submittedName>
        <fullName evidence="4">CDP-alcohol phosphatidyltransferase family protein</fullName>
    </submittedName>
</protein>
<feature type="transmembrane region" description="Helical" evidence="3">
    <location>
        <begin position="64"/>
        <end position="90"/>
    </location>
</feature>
<dbReference type="InterPro" id="IPR048254">
    <property type="entry name" value="CDP_ALCOHOL_P_TRANSF_CS"/>
</dbReference>
<gene>
    <name evidence="4" type="ORF">ACFQZV_03455</name>
</gene>
<evidence type="ECO:0000256" key="2">
    <source>
        <dbReference type="RuleBase" id="RU003750"/>
    </source>
</evidence>
<keyword evidence="3" id="KW-1133">Transmembrane helix</keyword>